<keyword evidence="1 2" id="KW-0129">CBS domain</keyword>
<name>A0A8J3Z042_9ACTN</name>
<dbReference type="SUPFAM" id="SSF54631">
    <property type="entry name" value="CBS-domain pair"/>
    <property type="match status" value="1"/>
</dbReference>
<reference evidence="4" key="1">
    <citation type="submission" date="2021-01" db="EMBL/GenBank/DDBJ databases">
        <title>Whole genome shotgun sequence of Virgisporangium aurantiacum NBRC 16421.</title>
        <authorList>
            <person name="Komaki H."/>
            <person name="Tamura T."/>
        </authorList>
    </citation>
    <scope>NUCLEOTIDE SEQUENCE</scope>
    <source>
        <strain evidence="4">NBRC 16421</strain>
    </source>
</reference>
<dbReference type="PANTHER" id="PTHR43080">
    <property type="entry name" value="CBS DOMAIN-CONTAINING PROTEIN CBSX3, MITOCHONDRIAL"/>
    <property type="match status" value="1"/>
</dbReference>
<dbReference type="Gene3D" id="3.10.580.10">
    <property type="entry name" value="CBS-domain"/>
    <property type="match status" value="1"/>
</dbReference>
<dbReference type="InterPro" id="IPR046342">
    <property type="entry name" value="CBS_dom_sf"/>
</dbReference>
<dbReference type="RefSeq" id="WP_203988467.1">
    <property type="nucleotide sequence ID" value="NZ_BOPG01000009.1"/>
</dbReference>
<organism evidence="4 5">
    <name type="scientific">Virgisporangium aurantiacum</name>
    <dbReference type="NCBI Taxonomy" id="175570"/>
    <lineage>
        <taxon>Bacteria</taxon>
        <taxon>Bacillati</taxon>
        <taxon>Actinomycetota</taxon>
        <taxon>Actinomycetes</taxon>
        <taxon>Micromonosporales</taxon>
        <taxon>Micromonosporaceae</taxon>
        <taxon>Virgisporangium</taxon>
    </lineage>
</organism>
<comment type="caution">
    <text evidence="4">The sequence shown here is derived from an EMBL/GenBank/DDBJ whole genome shotgun (WGS) entry which is preliminary data.</text>
</comment>
<evidence type="ECO:0000256" key="1">
    <source>
        <dbReference type="ARBA" id="ARBA00023122"/>
    </source>
</evidence>
<dbReference type="InterPro" id="IPR000644">
    <property type="entry name" value="CBS_dom"/>
</dbReference>
<dbReference type="PROSITE" id="PS51371">
    <property type="entry name" value="CBS"/>
    <property type="match status" value="2"/>
</dbReference>
<feature type="domain" description="CBS" evidence="3">
    <location>
        <begin position="9"/>
        <end position="65"/>
    </location>
</feature>
<gene>
    <name evidence="4" type="ORF">Vau01_014730</name>
</gene>
<evidence type="ECO:0000259" key="3">
    <source>
        <dbReference type="PROSITE" id="PS51371"/>
    </source>
</evidence>
<dbReference type="InterPro" id="IPR051257">
    <property type="entry name" value="Diverse_CBS-Domain"/>
</dbReference>
<evidence type="ECO:0000313" key="5">
    <source>
        <dbReference type="Proteomes" id="UP000612585"/>
    </source>
</evidence>
<feature type="domain" description="CBS" evidence="3">
    <location>
        <begin position="75"/>
        <end position="118"/>
    </location>
</feature>
<dbReference type="PANTHER" id="PTHR43080:SF2">
    <property type="entry name" value="CBS DOMAIN-CONTAINING PROTEIN"/>
    <property type="match status" value="1"/>
</dbReference>
<accession>A0A8J3Z042</accession>
<sequence>MADKVRDVMTSDPITLASTETLAAAAKQMRDADVGVVVVTDNGSIAGLVTDRDIVVRGIAEDLDPFSTALASCCTSRGVVTVTPDDDVDHAMRLMREHAVRRLLVTEGGKPVGIVSIT</sequence>
<proteinExistence type="predicted"/>
<keyword evidence="5" id="KW-1185">Reference proteome</keyword>
<dbReference type="EMBL" id="BOPG01000009">
    <property type="protein sequence ID" value="GIJ53957.1"/>
    <property type="molecule type" value="Genomic_DNA"/>
</dbReference>
<dbReference type="SMART" id="SM00116">
    <property type="entry name" value="CBS"/>
    <property type="match status" value="2"/>
</dbReference>
<evidence type="ECO:0000256" key="2">
    <source>
        <dbReference type="PROSITE-ProRule" id="PRU00703"/>
    </source>
</evidence>
<dbReference type="Proteomes" id="UP000612585">
    <property type="component" value="Unassembled WGS sequence"/>
</dbReference>
<evidence type="ECO:0000313" key="4">
    <source>
        <dbReference type="EMBL" id="GIJ53957.1"/>
    </source>
</evidence>
<dbReference type="Pfam" id="PF00571">
    <property type="entry name" value="CBS"/>
    <property type="match status" value="2"/>
</dbReference>
<dbReference type="AlphaFoldDB" id="A0A8J3Z042"/>
<protein>
    <submittedName>
        <fullName evidence="4">Oxidoreductase</fullName>
    </submittedName>
</protein>